<reference evidence="4 5" key="1">
    <citation type="submission" date="2019-12" db="EMBL/GenBank/DDBJ databases">
        <title>The complete genome of the thermophilic, anoxygenic phototrophic gammaproteobacterium Thermochromatium tepidum.</title>
        <authorList>
            <person name="Sattley W.M."/>
            <person name="Swingley W.D."/>
            <person name="Burchell B.M."/>
            <person name="Gurbani S.A."/>
            <person name="Kujawa C.M."/>
            <person name="Nuccio D.A."/>
            <person name="Schladweiler J."/>
            <person name="Shaffer K.N."/>
            <person name="Stokes L.M."/>
            <person name="Touchman J.W."/>
            <person name="Blankenship R.E."/>
            <person name="Madigan M.T."/>
        </authorList>
    </citation>
    <scope>NUCLEOTIDE SEQUENCE [LARGE SCALE GENOMIC DNA]</scope>
    <source>
        <strain evidence="4 5">ATCC 43061</strain>
    </source>
</reference>
<proteinExistence type="predicted"/>
<dbReference type="OrthoDB" id="307920at2"/>
<dbReference type="PANTHER" id="PTHR24201">
    <property type="entry name" value="ANK_REP_REGION DOMAIN-CONTAINING PROTEIN"/>
    <property type="match status" value="1"/>
</dbReference>
<dbReference type="Proteomes" id="UP000426424">
    <property type="component" value="Chromosome"/>
</dbReference>
<evidence type="ECO:0000256" key="1">
    <source>
        <dbReference type="ARBA" id="ARBA00022737"/>
    </source>
</evidence>
<name>A0A6I6DX04_THETI</name>
<dbReference type="InterPro" id="IPR036770">
    <property type="entry name" value="Ankyrin_rpt-contain_sf"/>
</dbReference>
<sequence length="190" mass="20212">MNRPHAPLFVILLSLLAGCGQSGSGSDSSTALAPEGPGMALIESAEQGDLSAVEQLLARNRQPDVRDSCDWTPLMKAALNGHAAIVERLLQAGAQVDAQDAGGYTAMMLAASNNHAAIVERLLEHGARIDHQEATRGWTALIWAAKQGHVASVKVLLEHNADRTLKDFDGKTAADWAREGGYDEILALLR</sequence>
<protein>
    <submittedName>
        <fullName evidence="4">Uncharacterized protein</fullName>
    </submittedName>
</protein>
<dbReference type="SMART" id="SM00248">
    <property type="entry name" value="ANK"/>
    <property type="match status" value="3"/>
</dbReference>
<dbReference type="PANTHER" id="PTHR24201:SF16">
    <property type="entry name" value="ANKYRIN-1-LIKE-RELATED"/>
    <property type="match status" value="1"/>
</dbReference>
<dbReference type="InterPro" id="IPR050776">
    <property type="entry name" value="Ank_Repeat/CDKN_Inhibitor"/>
</dbReference>
<accession>A0A6I6DX04</accession>
<dbReference type="PROSITE" id="PS50297">
    <property type="entry name" value="ANK_REP_REGION"/>
    <property type="match status" value="3"/>
</dbReference>
<evidence type="ECO:0000313" key="5">
    <source>
        <dbReference type="Proteomes" id="UP000426424"/>
    </source>
</evidence>
<feature type="repeat" description="ANK" evidence="3">
    <location>
        <begin position="102"/>
        <end position="134"/>
    </location>
</feature>
<dbReference type="PROSITE" id="PS51257">
    <property type="entry name" value="PROKAR_LIPOPROTEIN"/>
    <property type="match status" value="1"/>
</dbReference>
<dbReference type="RefSeq" id="WP_153974260.1">
    <property type="nucleotide sequence ID" value="NZ_CP039268.1"/>
</dbReference>
<dbReference type="EMBL" id="CP039268">
    <property type="protein sequence ID" value="QGU32061.1"/>
    <property type="molecule type" value="Genomic_DNA"/>
</dbReference>
<dbReference type="SUPFAM" id="SSF48403">
    <property type="entry name" value="Ankyrin repeat"/>
    <property type="match status" value="1"/>
</dbReference>
<dbReference type="PROSITE" id="PS50088">
    <property type="entry name" value="ANK_REPEAT"/>
    <property type="match status" value="3"/>
</dbReference>
<keyword evidence="2 3" id="KW-0040">ANK repeat</keyword>
<evidence type="ECO:0000256" key="2">
    <source>
        <dbReference type="ARBA" id="ARBA00023043"/>
    </source>
</evidence>
<dbReference type="Pfam" id="PF12796">
    <property type="entry name" value="Ank_2"/>
    <property type="match status" value="2"/>
</dbReference>
<keyword evidence="1" id="KW-0677">Repeat</keyword>
<dbReference type="KEGG" id="ttp:E6P07_03095"/>
<dbReference type="Gene3D" id="1.25.40.20">
    <property type="entry name" value="Ankyrin repeat-containing domain"/>
    <property type="match status" value="2"/>
</dbReference>
<evidence type="ECO:0000313" key="4">
    <source>
        <dbReference type="EMBL" id="QGU32061.1"/>
    </source>
</evidence>
<evidence type="ECO:0000256" key="3">
    <source>
        <dbReference type="PROSITE-ProRule" id="PRU00023"/>
    </source>
</evidence>
<gene>
    <name evidence="4" type="ORF">E6P07_03095</name>
</gene>
<keyword evidence="5" id="KW-1185">Reference proteome</keyword>
<organism evidence="4 5">
    <name type="scientific">Thermochromatium tepidum ATCC 43061</name>
    <dbReference type="NCBI Taxonomy" id="316276"/>
    <lineage>
        <taxon>Bacteria</taxon>
        <taxon>Pseudomonadati</taxon>
        <taxon>Pseudomonadota</taxon>
        <taxon>Gammaproteobacteria</taxon>
        <taxon>Chromatiales</taxon>
        <taxon>Chromatiaceae</taxon>
        <taxon>Thermochromatium</taxon>
    </lineage>
</organism>
<feature type="repeat" description="ANK" evidence="3">
    <location>
        <begin position="136"/>
        <end position="168"/>
    </location>
</feature>
<dbReference type="InterPro" id="IPR002110">
    <property type="entry name" value="Ankyrin_rpt"/>
</dbReference>
<feature type="repeat" description="ANK" evidence="3">
    <location>
        <begin position="69"/>
        <end position="101"/>
    </location>
</feature>
<dbReference type="AlphaFoldDB" id="A0A6I6DX04"/>